<protein>
    <submittedName>
        <fullName evidence="1">Uncharacterized protein</fullName>
    </submittedName>
</protein>
<evidence type="ECO:0000313" key="2">
    <source>
        <dbReference type="Proteomes" id="UP001163632"/>
    </source>
</evidence>
<reference evidence="1" key="1">
    <citation type="journal article" date="2022" name="BMC Microbiol.">
        <title>Whole genome sequencing of Moraxella bovis strains from North America reveals two genotypes with different genetic determinants.</title>
        <authorList>
            <person name="Wynn E.L."/>
            <person name="Hille M.M."/>
            <person name="Loy J.D."/>
            <person name="Schuller G."/>
            <person name="Kuhn K.L."/>
            <person name="Dickey A.M."/>
            <person name="Bono J.L."/>
            <person name="Clawson M.L."/>
        </authorList>
    </citation>
    <scope>NUCLEOTIDE SEQUENCE</scope>
    <source>
        <strain evidence="1">SAM102599</strain>
    </source>
</reference>
<accession>A0ABY6MB53</accession>
<keyword evidence="2" id="KW-1185">Reference proteome</keyword>
<evidence type="ECO:0000313" key="1">
    <source>
        <dbReference type="EMBL" id="UZA04777.1"/>
    </source>
</evidence>
<dbReference type="EMBL" id="CP087831">
    <property type="protein sequence ID" value="UZA04777.1"/>
    <property type="molecule type" value="Genomic_DNA"/>
</dbReference>
<organism evidence="1 2">
    <name type="scientific">Moraxella bovis</name>
    <dbReference type="NCBI Taxonomy" id="476"/>
    <lineage>
        <taxon>Bacteria</taxon>
        <taxon>Pseudomonadati</taxon>
        <taxon>Pseudomonadota</taxon>
        <taxon>Gammaproteobacteria</taxon>
        <taxon>Moraxellales</taxon>
        <taxon>Moraxellaceae</taxon>
        <taxon>Moraxella</taxon>
    </lineage>
</organism>
<gene>
    <name evidence="1" type="ORF">LP092_14965</name>
</gene>
<name>A0ABY6MB53_MORBO</name>
<sequence length="187" mass="21832">MGAYFQTQIQSKEMESPLALSTYFLKFREWAYFNTDECQAIYKAIRENNPCIIKTVCDYDDDNLYSYNTKKVKKLKSYEFSHCGVYVSHQRKEFFNVSTIIETTKRLGYFPDNYADDNDKYVLIVSPLHLLTRKSNCRMGGGDINDDVANAKYVATWYGDLIHYQDSEFGLTGYTDLSNQLIHLDKF</sequence>
<dbReference type="RefSeq" id="WP_264697355.1">
    <property type="nucleotide sequence ID" value="NZ_CP087831.1"/>
</dbReference>
<keyword evidence="1" id="KW-0614">Plasmid</keyword>
<proteinExistence type="predicted"/>
<dbReference type="Proteomes" id="UP001163632">
    <property type="component" value="Plasmid unnamed1"/>
</dbReference>
<geneLocation type="plasmid" evidence="1 2">
    <name>unnamed1</name>
</geneLocation>